<dbReference type="PANTHER" id="PTHR33619:SF3">
    <property type="entry name" value="POLYSACCHARIDE EXPORT PROTEIN GFCE-RELATED"/>
    <property type="match status" value="1"/>
</dbReference>
<evidence type="ECO:0000313" key="17">
    <source>
        <dbReference type="EMBL" id="TEU26829.1"/>
    </source>
</evidence>
<evidence type="ECO:0000256" key="3">
    <source>
        <dbReference type="ARBA" id="ARBA00022448"/>
    </source>
</evidence>
<feature type="domain" description="SLBB" evidence="16">
    <location>
        <begin position="215"/>
        <end position="292"/>
    </location>
</feature>
<evidence type="ECO:0000256" key="5">
    <source>
        <dbReference type="ARBA" id="ARBA00022597"/>
    </source>
</evidence>
<dbReference type="EMBL" id="SNTY01000025">
    <property type="protein sequence ID" value="TEU26829.1"/>
    <property type="molecule type" value="Genomic_DNA"/>
</dbReference>
<evidence type="ECO:0000256" key="13">
    <source>
        <dbReference type="ARBA" id="ARBA00023237"/>
    </source>
</evidence>
<dbReference type="Pfam" id="PF02563">
    <property type="entry name" value="Poly_export"/>
    <property type="match status" value="1"/>
</dbReference>
<feature type="domain" description="SLBB" evidence="16">
    <location>
        <begin position="299"/>
        <end position="382"/>
    </location>
</feature>
<comment type="subcellular location">
    <subcellularLocation>
        <location evidence="1">Cell outer membrane</location>
        <topology evidence="1">Multi-pass membrane protein</topology>
    </subcellularLocation>
</comment>
<feature type="domain" description="Polysaccharide export protein N-terminal" evidence="15">
    <location>
        <begin position="121"/>
        <end position="208"/>
    </location>
</feature>
<evidence type="ECO:0000256" key="1">
    <source>
        <dbReference type="ARBA" id="ARBA00004571"/>
    </source>
</evidence>
<comment type="similarity">
    <text evidence="2">Belongs to the BexD/CtrA/VexA family.</text>
</comment>
<evidence type="ECO:0000256" key="9">
    <source>
        <dbReference type="ARBA" id="ARBA00023065"/>
    </source>
</evidence>
<evidence type="ECO:0000256" key="8">
    <source>
        <dbReference type="ARBA" id="ARBA00023047"/>
    </source>
</evidence>
<dbReference type="GO" id="GO:0015288">
    <property type="term" value="F:porin activity"/>
    <property type="evidence" value="ECO:0007669"/>
    <property type="project" value="UniProtKB-KW"/>
</dbReference>
<dbReference type="OrthoDB" id="9808421at2"/>
<keyword evidence="7" id="KW-0732">Signal</keyword>
<keyword evidence="11" id="KW-0472">Membrane</keyword>
<evidence type="ECO:0000259" key="16">
    <source>
        <dbReference type="Pfam" id="PF22461"/>
    </source>
</evidence>
<keyword evidence="13" id="KW-0998">Cell outer membrane</keyword>
<accession>A0A4Y7XBZ5</accession>
<name>A0A4Y7XBZ5_9GAMM</name>
<comment type="caution">
    <text evidence="17">The sequence shown here is derived from an EMBL/GenBank/DDBJ whole genome shotgun (WGS) entry which is preliminary data.</text>
</comment>
<dbReference type="AlphaFoldDB" id="A0A4Y7XBZ5"/>
<dbReference type="Gene3D" id="3.10.560.10">
    <property type="entry name" value="Outer membrane lipoprotein wza domain like"/>
    <property type="match status" value="2"/>
</dbReference>
<protein>
    <recommendedName>
        <fullName evidence="19">Soluble ligand binding domain-containing protein</fullName>
    </recommendedName>
</protein>
<dbReference type="Pfam" id="PF22461">
    <property type="entry name" value="SLBB_2"/>
    <property type="match status" value="2"/>
</dbReference>
<evidence type="ECO:0000256" key="12">
    <source>
        <dbReference type="ARBA" id="ARBA00023139"/>
    </source>
</evidence>
<dbReference type="InterPro" id="IPR049712">
    <property type="entry name" value="Poly_export"/>
</dbReference>
<dbReference type="Gene3D" id="3.30.1950.10">
    <property type="entry name" value="wza like domain"/>
    <property type="match status" value="1"/>
</dbReference>
<evidence type="ECO:0000256" key="7">
    <source>
        <dbReference type="ARBA" id="ARBA00022729"/>
    </source>
</evidence>
<keyword evidence="3" id="KW-0813">Transport</keyword>
<gene>
    <name evidence="17" type="ORF">E2B99_07390</name>
</gene>
<dbReference type="STRING" id="1120977.GCA_000619845_02615"/>
<dbReference type="GO" id="GO:0046930">
    <property type="term" value="C:pore complex"/>
    <property type="evidence" value="ECO:0007669"/>
    <property type="project" value="UniProtKB-KW"/>
</dbReference>
<reference evidence="17 18" key="1">
    <citation type="submission" date="2019-03" db="EMBL/GenBank/DDBJ databases">
        <title>Alkanindiges illinoisensis: a potential pathogenic isolated from ascites of a gastric cancer patient with abdominal metastasis.</title>
        <authorList>
            <person name="Hu X."/>
            <person name="Yang B."/>
            <person name="Yan X."/>
            <person name="Lin L."/>
            <person name="Zhao H."/>
            <person name="Zhou F."/>
            <person name="Su B."/>
            <person name="Chen J."/>
            <person name="Rui Y."/>
            <person name="Wang Q."/>
            <person name="Zheng L."/>
        </authorList>
    </citation>
    <scope>NUCLEOTIDE SEQUENCE [LARGE SCALE GENOMIC DNA]</scope>
    <source>
        <strain evidence="17 18">NFYY 23406</strain>
    </source>
</reference>
<evidence type="ECO:0000256" key="14">
    <source>
        <dbReference type="ARBA" id="ARBA00023288"/>
    </source>
</evidence>
<keyword evidence="4" id="KW-1134">Transmembrane beta strand</keyword>
<evidence type="ECO:0000256" key="10">
    <source>
        <dbReference type="ARBA" id="ARBA00023114"/>
    </source>
</evidence>
<dbReference type="Proteomes" id="UP000297834">
    <property type="component" value="Unassembled WGS sequence"/>
</dbReference>
<evidence type="ECO:0000256" key="2">
    <source>
        <dbReference type="ARBA" id="ARBA00009450"/>
    </source>
</evidence>
<evidence type="ECO:0008006" key="19">
    <source>
        <dbReference type="Google" id="ProtNLM"/>
    </source>
</evidence>
<dbReference type="InterPro" id="IPR003715">
    <property type="entry name" value="Poly_export_N"/>
</dbReference>
<evidence type="ECO:0000259" key="15">
    <source>
        <dbReference type="Pfam" id="PF02563"/>
    </source>
</evidence>
<keyword evidence="8" id="KW-0625">Polysaccharide transport</keyword>
<dbReference type="GO" id="GO:0015159">
    <property type="term" value="F:polysaccharide transmembrane transporter activity"/>
    <property type="evidence" value="ECO:0007669"/>
    <property type="project" value="InterPro"/>
</dbReference>
<keyword evidence="18" id="KW-1185">Reference proteome</keyword>
<proteinExistence type="inferred from homology"/>
<organism evidence="17 18">
    <name type="scientific">Alkanindiges illinoisensis</name>
    <dbReference type="NCBI Taxonomy" id="197183"/>
    <lineage>
        <taxon>Bacteria</taxon>
        <taxon>Pseudomonadati</taxon>
        <taxon>Pseudomonadota</taxon>
        <taxon>Gammaproteobacteria</taxon>
        <taxon>Moraxellales</taxon>
        <taxon>Moraxellaceae</taxon>
        <taxon>Alkanindiges</taxon>
    </lineage>
</organism>
<dbReference type="GO" id="GO:0009279">
    <property type="term" value="C:cell outer membrane"/>
    <property type="evidence" value="ECO:0007669"/>
    <property type="project" value="UniProtKB-SubCell"/>
</dbReference>
<evidence type="ECO:0000256" key="6">
    <source>
        <dbReference type="ARBA" id="ARBA00022692"/>
    </source>
</evidence>
<keyword evidence="5" id="KW-0762">Sugar transport</keyword>
<keyword evidence="6" id="KW-0812">Transmembrane</keyword>
<keyword evidence="9" id="KW-0406">Ion transport</keyword>
<keyword evidence="12" id="KW-0564">Palmitate</keyword>
<sequence length="414" mass="45697">MNLSQSKRNCFSSFNHQLFSQKDPLVRYFLTINRHARAYQTRTLQWAMPILCAMLMNGCSLIPGMRADDLPEMPQEVTPLSNGLQVQLVPVTADVANQLSMAQASPQTSFNQALNQLFEQQPAGNYVLQKGDVLSIYLWAYPEITPAATNITQNNAEQVGFKIDQEGNLSFPLIKQIRAQGKTVTALQRELNQRLSRYLKQPDAQIKVLQYKGRKFFVGGEVRLPGQYVISDEPVNLYGALSAAGGMLNTGDLNAISLTRNGVNYQFGLLDLQKQGLSPNQLYIQNGDEVHILSRESRKIYFLGEAGRPAPLILREQGMSLADVIGEGAGLNPLSANPAKVYVLRDNAQGNLATVYQLDLSSFTSLALAQRFAVQPRDLIYVDASGLARWSRVLNLLLPSANVIRTGQLIGNGN</sequence>
<dbReference type="GO" id="GO:0006811">
    <property type="term" value="P:monoatomic ion transport"/>
    <property type="evidence" value="ECO:0007669"/>
    <property type="project" value="UniProtKB-KW"/>
</dbReference>
<evidence type="ECO:0000256" key="11">
    <source>
        <dbReference type="ARBA" id="ARBA00023136"/>
    </source>
</evidence>
<evidence type="ECO:0000313" key="18">
    <source>
        <dbReference type="Proteomes" id="UP000297834"/>
    </source>
</evidence>
<evidence type="ECO:0000256" key="4">
    <source>
        <dbReference type="ARBA" id="ARBA00022452"/>
    </source>
</evidence>
<dbReference type="PANTHER" id="PTHR33619">
    <property type="entry name" value="POLYSACCHARIDE EXPORT PROTEIN GFCE-RELATED"/>
    <property type="match status" value="1"/>
</dbReference>
<keyword evidence="14" id="KW-0449">Lipoprotein</keyword>
<dbReference type="InterPro" id="IPR054765">
    <property type="entry name" value="SLBB_dom"/>
</dbReference>
<keyword evidence="10" id="KW-0626">Porin</keyword>